<protein>
    <submittedName>
        <fullName evidence="1">Uncharacterized protein</fullName>
    </submittedName>
</protein>
<proteinExistence type="predicted"/>
<accession>A0A481ZBV6</accession>
<organism evidence="1">
    <name type="scientific">Pithovirus LCPAC401</name>
    <dbReference type="NCBI Taxonomy" id="2506595"/>
    <lineage>
        <taxon>Viruses</taxon>
        <taxon>Pithoviruses</taxon>
    </lineage>
</organism>
<gene>
    <name evidence="1" type="ORF">LCPAC401_04700</name>
</gene>
<dbReference type="EMBL" id="MK500585">
    <property type="protein sequence ID" value="QBK92832.1"/>
    <property type="molecule type" value="Genomic_DNA"/>
</dbReference>
<sequence>MINEFIGMNYIWIVIGIRDKLLTIDVVGMDCKHKLKKPSSIYCVKIGKVYERSNLESQRIII</sequence>
<name>A0A481ZBV6_9VIRU</name>
<reference evidence="1" key="1">
    <citation type="journal article" date="2019" name="MBio">
        <title>Virus Genomes from Deep Sea Sediments Expand the Ocean Megavirome and Support Independent Origins of Viral Gigantism.</title>
        <authorList>
            <person name="Backstrom D."/>
            <person name="Yutin N."/>
            <person name="Jorgensen S.L."/>
            <person name="Dharamshi J."/>
            <person name="Homa F."/>
            <person name="Zaremba-Niedwiedzka K."/>
            <person name="Spang A."/>
            <person name="Wolf Y.I."/>
            <person name="Koonin E.V."/>
            <person name="Ettema T.J."/>
        </authorList>
    </citation>
    <scope>NUCLEOTIDE SEQUENCE</scope>
</reference>
<evidence type="ECO:0000313" key="1">
    <source>
        <dbReference type="EMBL" id="QBK92832.1"/>
    </source>
</evidence>